<name>A0A679GI28_9GAMM</name>
<accession>A0A679GI28</accession>
<dbReference type="Proteomes" id="UP000501237">
    <property type="component" value="Chromosome"/>
</dbReference>
<dbReference type="PANTHER" id="PTHR36966">
    <property type="entry name" value="REP-ASSOCIATED TYROSINE TRANSPOSASE"/>
    <property type="match status" value="1"/>
</dbReference>
<dbReference type="GO" id="GO:0043565">
    <property type="term" value="F:sequence-specific DNA binding"/>
    <property type="evidence" value="ECO:0007669"/>
    <property type="project" value="TreeGrafter"/>
</dbReference>
<dbReference type="SMART" id="SM01321">
    <property type="entry name" value="Y1_Tnp"/>
    <property type="match status" value="1"/>
</dbReference>
<dbReference type="GeneID" id="57395644"/>
<organism evidence="2 3">
    <name type="scientific">Metapseudomonas otitidis</name>
    <dbReference type="NCBI Taxonomy" id="319939"/>
    <lineage>
        <taxon>Bacteria</taxon>
        <taxon>Pseudomonadati</taxon>
        <taxon>Pseudomonadota</taxon>
        <taxon>Gammaproteobacteria</taxon>
        <taxon>Pseudomonadales</taxon>
        <taxon>Pseudomonadaceae</taxon>
        <taxon>Metapseudomonas</taxon>
    </lineage>
</organism>
<dbReference type="InterPro" id="IPR052715">
    <property type="entry name" value="RAYT_transposase"/>
</dbReference>
<dbReference type="GO" id="GO:0006313">
    <property type="term" value="P:DNA transposition"/>
    <property type="evidence" value="ECO:0007669"/>
    <property type="project" value="InterPro"/>
</dbReference>
<dbReference type="RefSeq" id="WP_172432384.1">
    <property type="nucleotide sequence ID" value="NZ_AP022642.1"/>
</dbReference>
<reference evidence="2 3" key="1">
    <citation type="journal article" date="2020" name="Microbiol. Resour. Announc.">
        <title>Complete genome sequence of Pseudomonas otitidis strain MrB4, isolated from Lake Biwa in Japan.</title>
        <authorList>
            <person name="Miyazaki K."/>
            <person name="Hase E."/>
            <person name="Maruya T."/>
        </authorList>
    </citation>
    <scope>NUCLEOTIDE SEQUENCE [LARGE SCALE GENOMIC DNA]</scope>
    <source>
        <strain evidence="2 3">MrB4</strain>
    </source>
</reference>
<proteinExistence type="predicted"/>
<protein>
    <submittedName>
        <fullName evidence="2">Transposase</fullName>
    </submittedName>
</protein>
<evidence type="ECO:0000313" key="2">
    <source>
        <dbReference type="EMBL" id="BCA26457.1"/>
    </source>
</evidence>
<dbReference type="InterPro" id="IPR002686">
    <property type="entry name" value="Transposase_17"/>
</dbReference>
<evidence type="ECO:0000259" key="1">
    <source>
        <dbReference type="SMART" id="SM01321"/>
    </source>
</evidence>
<dbReference type="Pfam" id="PF01797">
    <property type="entry name" value="Y1_Tnp"/>
    <property type="match status" value="1"/>
</dbReference>
<sequence>MSRDDLRIGRISTGGRLYHVTTTTEGRRPLLEDLTCARLLVSEMRRLQEQHLLESLAWVVMPDHLHWLFRLHGPLTLSQVIKLLKGRSSKRVGEWLGTRQTIWQRGFHDHALRREEERQRVARYIVANPLRAGLVRSVRLYSHWDAVWV</sequence>
<dbReference type="KEGG" id="poj:PtoMrB4_04340"/>
<gene>
    <name evidence="2" type="ORF">PtoMrB4_04340</name>
</gene>
<dbReference type="GO" id="GO:0004803">
    <property type="term" value="F:transposase activity"/>
    <property type="evidence" value="ECO:0007669"/>
    <property type="project" value="InterPro"/>
</dbReference>
<evidence type="ECO:0000313" key="3">
    <source>
        <dbReference type="Proteomes" id="UP000501237"/>
    </source>
</evidence>
<dbReference type="AlphaFoldDB" id="A0A679GI28"/>
<dbReference type="PANTHER" id="PTHR36966:SF1">
    <property type="entry name" value="REP-ASSOCIATED TYROSINE TRANSPOSASE"/>
    <property type="match status" value="1"/>
</dbReference>
<dbReference type="EMBL" id="AP022642">
    <property type="protein sequence ID" value="BCA26457.1"/>
    <property type="molecule type" value="Genomic_DNA"/>
</dbReference>
<feature type="domain" description="Transposase IS200-like" evidence="1">
    <location>
        <begin position="13"/>
        <end position="128"/>
    </location>
</feature>
<dbReference type="Gene3D" id="3.30.70.1290">
    <property type="entry name" value="Transposase IS200-like"/>
    <property type="match status" value="1"/>
</dbReference>
<dbReference type="NCBIfam" id="NF047646">
    <property type="entry name" value="REP_Tyr_transpos"/>
    <property type="match status" value="1"/>
</dbReference>
<dbReference type="InterPro" id="IPR036515">
    <property type="entry name" value="Transposase_17_sf"/>
</dbReference>
<dbReference type="SUPFAM" id="SSF143422">
    <property type="entry name" value="Transposase IS200-like"/>
    <property type="match status" value="1"/>
</dbReference>